<evidence type="ECO:0000256" key="2">
    <source>
        <dbReference type="ARBA" id="ARBA00022723"/>
    </source>
</evidence>
<dbReference type="EMBL" id="WUBL01000177">
    <property type="protein sequence ID" value="KAF2963859.1"/>
    <property type="molecule type" value="Genomic_DNA"/>
</dbReference>
<dbReference type="GO" id="GO:0008270">
    <property type="term" value="F:zinc ion binding"/>
    <property type="evidence" value="ECO:0007669"/>
    <property type="project" value="UniProtKB-KW"/>
</dbReference>
<evidence type="ECO:0000256" key="3">
    <source>
        <dbReference type="ARBA" id="ARBA00022771"/>
    </source>
</evidence>
<protein>
    <recommendedName>
        <fullName evidence="9">DEUBAD domain-containing protein</fullName>
    </recommendedName>
</protein>
<dbReference type="GO" id="GO:0005634">
    <property type="term" value="C:nucleus"/>
    <property type="evidence" value="ECO:0007669"/>
    <property type="project" value="UniProtKB-SubCell"/>
</dbReference>
<dbReference type="InterPro" id="IPR028020">
    <property type="entry name" value="ASX_DEUBAD_dom"/>
</dbReference>
<feature type="region of interest" description="Disordered" evidence="8">
    <location>
        <begin position="84"/>
        <end position="128"/>
    </location>
</feature>
<feature type="compositionally biased region" description="Low complexity" evidence="8">
    <location>
        <begin position="107"/>
        <end position="128"/>
    </location>
</feature>
<evidence type="ECO:0000259" key="9">
    <source>
        <dbReference type="PROSITE" id="PS51916"/>
    </source>
</evidence>
<keyword evidence="11" id="KW-1185">Reference proteome</keyword>
<dbReference type="Pfam" id="PF13919">
    <property type="entry name" value="ASXH"/>
    <property type="match status" value="1"/>
</dbReference>
<keyword evidence="2" id="KW-0479">Metal-binding</keyword>
<name>A0A7C8IU35_9PEZI</name>
<evidence type="ECO:0000256" key="4">
    <source>
        <dbReference type="ARBA" id="ARBA00022833"/>
    </source>
</evidence>
<proteinExistence type="predicted"/>
<feature type="compositionally biased region" description="Polar residues" evidence="8">
    <location>
        <begin position="478"/>
        <end position="487"/>
    </location>
</feature>
<keyword evidence="5" id="KW-0805">Transcription regulation</keyword>
<comment type="caution">
    <text evidence="10">The sequence shown here is derived from an EMBL/GenBank/DDBJ whole genome shotgun (WGS) entry which is preliminary data.</text>
</comment>
<keyword evidence="4" id="KW-0862">Zinc</keyword>
<gene>
    <name evidence="10" type="ORF">GQX73_g9715</name>
</gene>
<evidence type="ECO:0000256" key="1">
    <source>
        <dbReference type="ARBA" id="ARBA00004123"/>
    </source>
</evidence>
<reference evidence="10 11" key="1">
    <citation type="submission" date="2019-12" db="EMBL/GenBank/DDBJ databases">
        <title>Draft genome sequence of the ascomycete Xylaria multiplex DSM 110363.</title>
        <authorList>
            <person name="Buettner E."/>
            <person name="Kellner H."/>
        </authorList>
    </citation>
    <scope>NUCLEOTIDE SEQUENCE [LARGE SCALE GENOMIC DNA]</scope>
    <source>
        <strain evidence="10 11">DSM 110363</strain>
    </source>
</reference>
<keyword evidence="7" id="KW-0539">Nucleus</keyword>
<dbReference type="InterPro" id="IPR044867">
    <property type="entry name" value="DEUBAD_dom"/>
</dbReference>
<sequence>MPPRRIFSKIASTNKTEVNDRKSATSTPRRTMKLRRIRNKSINSSNANLSPGELETSVEIHDTRQAGSDEEIVLDEIIVSSTPQNTGMKEIGSKAESAAETNSAVASTPLRRSSRTSSVSQSARSTMSPLSRGIVLKKQDLINSTVGDGDSDGAVAKLAPPPHKKPKGDIKLAQRVTSRMSHSKWDNPDEMLTNHNSPLVKAKLRELLCSPKAWDILTQQEKQRILAKFPDNIKILDHNTPNARPDIAALLNNNNFRHDVARYQDGLSKGFHDPEWIHQAQAAHRSREMGFYDDFMADDFEEKWEVPVPKQSETGSETDENDSHLVDDASEAQENGAPIELKAITQSNDAASQCQRTNGTPELISTDSPCEDSTCANVQGQNGHLEDTDDSGAVSAGDMFRAEDKKNDQSSKNGAEQVVHAQVETAAAQGPTDQENHGRGIGTSSTPSLPDIMEVVQRQNGENASETTAAQQVDAVGNTGNPNNADTQAIVDRD</sequence>
<keyword evidence="6" id="KW-0804">Transcription</keyword>
<keyword evidence="3" id="KW-0863">Zinc-finger</keyword>
<evidence type="ECO:0000313" key="11">
    <source>
        <dbReference type="Proteomes" id="UP000481858"/>
    </source>
</evidence>
<dbReference type="AlphaFoldDB" id="A0A7C8IU35"/>
<evidence type="ECO:0000256" key="6">
    <source>
        <dbReference type="ARBA" id="ARBA00023163"/>
    </source>
</evidence>
<evidence type="ECO:0000313" key="10">
    <source>
        <dbReference type="EMBL" id="KAF2963859.1"/>
    </source>
</evidence>
<organism evidence="10 11">
    <name type="scientific">Xylaria multiplex</name>
    <dbReference type="NCBI Taxonomy" id="323545"/>
    <lineage>
        <taxon>Eukaryota</taxon>
        <taxon>Fungi</taxon>
        <taxon>Dikarya</taxon>
        <taxon>Ascomycota</taxon>
        <taxon>Pezizomycotina</taxon>
        <taxon>Sordariomycetes</taxon>
        <taxon>Xylariomycetidae</taxon>
        <taxon>Xylariales</taxon>
        <taxon>Xylariaceae</taxon>
        <taxon>Xylaria</taxon>
    </lineage>
</organism>
<dbReference type="InParanoid" id="A0A7C8IU35"/>
<comment type="subcellular location">
    <subcellularLocation>
        <location evidence="1">Nucleus</location>
    </subcellularLocation>
</comment>
<dbReference type="OrthoDB" id="2289918at2759"/>
<feature type="domain" description="DEUBAD" evidence="9">
    <location>
        <begin position="195"/>
        <end position="314"/>
    </location>
</feature>
<accession>A0A7C8IU35</accession>
<dbReference type="Proteomes" id="UP000481858">
    <property type="component" value="Unassembled WGS sequence"/>
</dbReference>
<feature type="compositionally biased region" description="Polar residues" evidence="8">
    <location>
        <begin position="348"/>
        <end position="368"/>
    </location>
</feature>
<dbReference type="PROSITE" id="PS51916">
    <property type="entry name" value="DEUBAD"/>
    <property type="match status" value="1"/>
</dbReference>
<feature type="compositionally biased region" description="Basic and acidic residues" evidence="8">
    <location>
        <begin position="400"/>
        <end position="409"/>
    </location>
</feature>
<evidence type="ECO:0000256" key="8">
    <source>
        <dbReference type="SAM" id="MobiDB-lite"/>
    </source>
</evidence>
<evidence type="ECO:0000256" key="5">
    <source>
        <dbReference type="ARBA" id="ARBA00023015"/>
    </source>
</evidence>
<evidence type="ECO:0000256" key="7">
    <source>
        <dbReference type="ARBA" id="ARBA00023242"/>
    </source>
</evidence>
<feature type="region of interest" description="Disordered" evidence="8">
    <location>
        <begin position="348"/>
        <end position="494"/>
    </location>
</feature>
<feature type="compositionally biased region" description="Polar residues" evidence="8">
    <location>
        <begin position="457"/>
        <end position="471"/>
    </location>
</feature>
<feature type="region of interest" description="Disordered" evidence="8">
    <location>
        <begin position="1"/>
        <end position="29"/>
    </location>
</feature>